<gene>
    <name evidence="4" type="ORF">EJB05_22178</name>
</gene>
<name>A0A5J9V4W9_9POAL</name>
<evidence type="ECO:0000313" key="4">
    <source>
        <dbReference type="EMBL" id="TVU30548.1"/>
    </source>
</evidence>
<dbReference type="SMART" id="SM00717">
    <property type="entry name" value="SANT"/>
    <property type="match status" value="1"/>
</dbReference>
<evidence type="ECO:0000259" key="3">
    <source>
        <dbReference type="PROSITE" id="PS51294"/>
    </source>
</evidence>
<dbReference type="Gramene" id="TVU30548">
    <property type="protein sequence ID" value="TVU30548"/>
    <property type="gene ID" value="EJB05_22178"/>
</dbReference>
<dbReference type="Proteomes" id="UP000324897">
    <property type="component" value="Chromosome 1"/>
</dbReference>
<feature type="domain" description="HTH myb-type" evidence="3">
    <location>
        <begin position="144"/>
        <end position="194"/>
    </location>
</feature>
<dbReference type="GO" id="GO:0003677">
    <property type="term" value="F:DNA binding"/>
    <property type="evidence" value="ECO:0007669"/>
    <property type="project" value="UniProtKB-KW"/>
</dbReference>
<comment type="caution">
    <text evidence="4">The sequence shown here is derived from an EMBL/GenBank/DDBJ whole genome shotgun (WGS) entry which is preliminary data.</text>
</comment>
<protein>
    <submittedName>
        <fullName evidence="4">Uncharacterized protein</fullName>
    </submittedName>
</protein>
<reference evidence="4 5" key="1">
    <citation type="journal article" date="2019" name="Sci. Rep.">
        <title>A high-quality genome of Eragrostis curvula grass provides insights into Poaceae evolution and supports new strategies to enhance forage quality.</title>
        <authorList>
            <person name="Carballo J."/>
            <person name="Santos B.A.C.M."/>
            <person name="Zappacosta D."/>
            <person name="Garbus I."/>
            <person name="Selva J.P."/>
            <person name="Gallo C.A."/>
            <person name="Diaz A."/>
            <person name="Albertini E."/>
            <person name="Caccamo M."/>
            <person name="Echenique V."/>
        </authorList>
    </citation>
    <scope>NUCLEOTIDE SEQUENCE [LARGE SCALE GENOMIC DNA]</scope>
    <source>
        <strain evidence="5">cv. Victoria</strain>
        <tissue evidence="4">Leaf</tissue>
    </source>
</reference>
<feature type="domain" description="Myb-like" evidence="2">
    <location>
        <begin position="144"/>
        <end position="190"/>
    </location>
</feature>
<keyword evidence="1" id="KW-0238">DNA-binding</keyword>
<organism evidence="4 5">
    <name type="scientific">Eragrostis curvula</name>
    <name type="common">weeping love grass</name>
    <dbReference type="NCBI Taxonomy" id="38414"/>
    <lineage>
        <taxon>Eukaryota</taxon>
        <taxon>Viridiplantae</taxon>
        <taxon>Streptophyta</taxon>
        <taxon>Embryophyta</taxon>
        <taxon>Tracheophyta</taxon>
        <taxon>Spermatophyta</taxon>
        <taxon>Magnoliopsida</taxon>
        <taxon>Liliopsida</taxon>
        <taxon>Poales</taxon>
        <taxon>Poaceae</taxon>
        <taxon>PACMAD clade</taxon>
        <taxon>Chloridoideae</taxon>
        <taxon>Eragrostideae</taxon>
        <taxon>Eragrostidinae</taxon>
        <taxon>Eragrostis</taxon>
    </lineage>
</organism>
<dbReference type="PROSITE" id="PS51294">
    <property type="entry name" value="HTH_MYB"/>
    <property type="match status" value="1"/>
</dbReference>
<evidence type="ECO:0000313" key="5">
    <source>
        <dbReference type="Proteomes" id="UP000324897"/>
    </source>
</evidence>
<sequence length="233" mass="26726">MESLTSPWSPAMLPDLTHPWSPPALPELLEPSPELLELFWPSMEQQQQMMIDDLLDLESAVGHGPQECYPAHDDAPMTPEFTDADLAELLKEACVLTLGVWGGRRQRKCRMRRTSWKVISNISGFQKPFACGHRKYTRKNNPHWTADEVEMLVDGLLRYGVGSWTKIKNAYFDTSIRTPVHLKDKWKNLREACGPEVRSKKKVKPQKATQNILQRMKGKIIKIETHAAQQRRA</sequence>
<dbReference type="OrthoDB" id="608866at2759"/>
<dbReference type="InterPro" id="IPR001005">
    <property type="entry name" value="SANT/Myb"/>
</dbReference>
<accession>A0A5J9V4W9</accession>
<dbReference type="InterPro" id="IPR017930">
    <property type="entry name" value="Myb_dom"/>
</dbReference>
<dbReference type="AlphaFoldDB" id="A0A5J9V4W9"/>
<dbReference type="Gene3D" id="1.10.246.220">
    <property type="match status" value="1"/>
</dbReference>
<dbReference type="PROSITE" id="PS50090">
    <property type="entry name" value="MYB_LIKE"/>
    <property type="match status" value="1"/>
</dbReference>
<dbReference type="PANTHER" id="PTHR47122:SF11">
    <property type="entry name" value="MYB-LIKE DOMAIN-CONTAINING PROTEIN"/>
    <property type="match status" value="1"/>
</dbReference>
<evidence type="ECO:0000256" key="1">
    <source>
        <dbReference type="ARBA" id="ARBA00023125"/>
    </source>
</evidence>
<dbReference type="InterPro" id="IPR009057">
    <property type="entry name" value="Homeodomain-like_sf"/>
</dbReference>
<evidence type="ECO:0000259" key="2">
    <source>
        <dbReference type="PROSITE" id="PS50090"/>
    </source>
</evidence>
<proteinExistence type="predicted"/>
<dbReference type="Pfam" id="PF00249">
    <property type="entry name" value="Myb_DNA-binding"/>
    <property type="match status" value="1"/>
</dbReference>
<keyword evidence="5" id="KW-1185">Reference proteome</keyword>
<dbReference type="EMBL" id="RWGY01000011">
    <property type="protein sequence ID" value="TVU30548.1"/>
    <property type="molecule type" value="Genomic_DNA"/>
</dbReference>
<dbReference type="CDD" id="cd11660">
    <property type="entry name" value="SANT_TRF"/>
    <property type="match status" value="1"/>
</dbReference>
<dbReference type="SUPFAM" id="SSF46689">
    <property type="entry name" value="Homeodomain-like"/>
    <property type="match status" value="1"/>
</dbReference>
<dbReference type="PANTHER" id="PTHR47122">
    <property type="entry name" value="MYB-LIKE DNA-BINDING DOMAIN CONTAINING PROTEIN, EXPRESSED"/>
    <property type="match status" value="1"/>
</dbReference>